<comment type="similarity">
    <text evidence="2">Belongs to the ABC transporter superfamily. ABCC family. Conjugate transporter (TC 3.A.1.208) subfamily.</text>
</comment>
<keyword evidence="9 11" id="KW-0472">Membrane</keyword>
<dbReference type="PROSITE" id="PS50929">
    <property type="entry name" value="ABC_TM1F"/>
    <property type="match status" value="2"/>
</dbReference>
<dbReference type="InterPro" id="IPR050173">
    <property type="entry name" value="ABC_transporter_C-like"/>
</dbReference>
<evidence type="ECO:0000256" key="3">
    <source>
        <dbReference type="ARBA" id="ARBA00022448"/>
    </source>
</evidence>
<dbReference type="GO" id="GO:0140359">
    <property type="term" value="F:ABC-type transporter activity"/>
    <property type="evidence" value="ECO:0007669"/>
    <property type="project" value="InterPro"/>
</dbReference>
<comment type="subcellular location">
    <subcellularLocation>
        <location evidence="1">Membrane</location>
        <topology evidence="1">Multi-pass membrane protein</topology>
    </subcellularLocation>
</comment>
<dbReference type="InterPro" id="IPR017871">
    <property type="entry name" value="ABC_transporter-like_CS"/>
</dbReference>
<dbReference type="InterPro" id="IPR003593">
    <property type="entry name" value="AAA+_ATPase"/>
</dbReference>
<feature type="domain" description="ABC transmembrane type-1" evidence="13">
    <location>
        <begin position="268"/>
        <end position="531"/>
    </location>
</feature>
<feature type="domain" description="ABC transporter" evidence="12">
    <location>
        <begin position="606"/>
        <end position="856"/>
    </location>
</feature>
<dbReference type="GO" id="GO:0016020">
    <property type="term" value="C:membrane"/>
    <property type="evidence" value="ECO:0007669"/>
    <property type="project" value="UniProtKB-SubCell"/>
</dbReference>
<evidence type="ECO:0000256" key="11">
    <source>
        <dbReference type="SAM" id="Phobius"/>
    </source>
</evidence>
<evidence type="ECO:0000259" key="13">
    <source>
        <dbReference type="PROSITE" id="PS50929"/>
    </source>
</evidence>
<keyword evidence="7" id="KW-0067">ATP-binding</keyword>
<feature type="transmembrane region" description="Helical" evidence="11">
    <location>
        <begin position="1044"/>
        <end position="1073"/>
    </location>
</feature>
<dbReference type="EMBL" id="CAJJDO010000057">
    <property type="protein sequence ID" value="CAD8172592.1"/>
    <property type="molecule type" value="Genomic_DNA"/>
</dbReference>
<feature type="transmembrane region" description="Helical" evidence="11">
    <location>
        <begin position="265"/>
        <end position="283"/>
    </location>
</feature>
<dbReference type="InterPro" id="IPR044726">
    <property type="entry name" value="ABCC_6TM_D2"/>
</dbReference>
<feature type="transmembrane region" description="Helical" evidence="11">
    <location>
        <begin position="1142"/>
        <end position="1164"/>
    </location>
</feature>
<dbReference type="GO" id="GO:0016887">
    <property type="term" value="F:ATP hydrolysis activity"/>
    <property type="evidence" value="ECO:0007669"/>
    <property type="project" value="InterPro"/>
</dbReference>
<dbReference type="FunFam" id="1.20.1560.10:FF:000151">
    <property type="entry name" value="Uncharacterized protein"/>
    <property type="match status" value="1"/>
</dbReference>
<dbReference type="FunFam" id="1.20.1560.10:FF:000140">
    <property type="entry name" value="Uncharacterized protein"/>
    <property type="match status" value="1"/>
</dbReference>
<dbReference type="Pfam" id="PF00005">
    <property type="entry name" value="ABC_tran"/>
    <property type="match status" value="2"/>
</dbReference>
<keyword evidence="8 11" id="KW-1133">Transmembrane helix</keyword>
<evidence type="ECO:0000256" key="5">
    <source>
        <dbReference type="ARBA" id="ARBA00022737"/>
    </source>
</evidence>
<evidence type="ECO:0000256" key="2">
    <source>
        <dbReference type="ARBA" id="ARBA00009726"/>
    </source>
</evidence>
<dbReference type="FunFam" id="3.40.50.300:FF:002273">
    <property type="entry name" value="Uncharacterized protein"/>
    <property type="match status" value="1"/>
</dbReference>
<dbReference type="CDD" id="cd18580">
    <property type="entry name" value="ABC_6TM_ABCC_D2"/>
    <property type="match status" value="1"/>
</dbReference>
<sequence>MLNSNTHKQRKRFQENRSRYLNQAKPDESVSSNTDLESQQPDIRVRLERPSKKKVSVKIRNLDIDSDIIKEEDSEDYISEKQSQDNINHQESNAVLNFILEEEIESPFKSRNNQNKEILWNSSNQEYSQQVEVQLFNTPKQHQKVDSPQIESAIKSYKNLNTIKSIYSPVQGTQKHKINDNTIYQHFNFFQRLFLYHIFCYMKQMKQIIESSTQKISVAHLPKQAYVDSIQYNLTKVYEQIKNNDVFNFNNRALFKLFFWQDNKYITIIIVILAMFETYSRFVMAILTETLISAVTENDMRSAYLQATALAILSLLALMSKHQQQYLISNFATKIRMIFINLIYDRVIELNSTQISMLNVGKIMNLVSSDLNVIEYQLAFIYQVAVIPGSLLFTSIILWLRFDGPLGLVAILFCAILYPLQILIQNINKKLLLQTRKLQDQRIQQTNTVIEGIKYIKLYVWEKIFEDKINVIRRKEFFYYLNIHILNLLDRSFNFSVHIWGSFCFILILYASNTHLTISTIMGTIQLMSMIKYYCIFQVSYAFQAIMNFSVIFSRVSEILKQQSNNITTTEQFRTTFTTYDVQNQPMQQLLIDRSRGLNRKGSLSLQSTALVTINQYYGKWSKDGPSVISSINLDIKSGEIMGIIGKVGAGKSTLLTAILQELPYYEGSVIYQKKLKLAYVEQDPFIYTGSIKENILFGKDYDQVLYLKVLEVSCLDQDILSFRQGDKTEIGEKGANLSGGQKARLSLARALYSQADLYLFDDPLSAVDSKVAGKIFENAIKEFIFKFQPNYRPTLIKTHQAFIQQTPSVILATHQISYALECDYIVIIDGGMITHQGQKNKMKKHVLEISSTHTSSSNIENPVRSLKIKRPSKLIGKIVSQIQKSSKDDTQALYINEDQNQSDASFETYKRYFSYWKPFFLIFIILCQNIASEIINNYYYKEMATFNEEKQQDNDQIFYNAAILVLAAYFNNIIKYFLNIFGVLTSNNNIHNKMLSNLILSPITYFDTNPSGRLINRFSTDLSLADTQIQQTITDIFEQGSQFLVSLVTIAILQPYFTFAALFTVISTIIIFRITRSVVSQLKICDLIQRSPLFDQFKITINGVTQIRINENQQWIREKFIKLSNQSMQANLIFLYSQRCFGFYIDLFGQFANISGIFLIIGMVSDPTIFSQALLLLSTFNTQAGTLRQFMAFDSMMNSVNRMFEICDLEIEKEESEGELKIKNWPKLGSIVYSNVTMQYRENTPLVLKGLNFEIKDKEKVGVVGRTGAGKSSVIASLFRLSSIQNSGVISIDDQDIRKINLYKLRKEISIIPQIPFLFKGTLRENLDPFQIFDDKTLLNVLSDTGLEGFIQQLPNGLEHQIEPEFFSIGQKQLICLSRVLLNKKKILILDEATANVDMITDCLIQQIIKEKFNDCTIFTIAHRLNTIAEYDKILVLEDGKVLEEGHPYELLVQNPKISTYINSDSAFSKMVLQTGYKNSSQIYAMARKSYQQKYVIQSKSNCNSKILDVSLSSINEFNI</sequence>
<feature type="transmembrane region" description="Helical" evidence="11">
    <location>
        <begin position="958"/>
        <end position="979"/>
    </location>
</feature>
<feature type="region of interest" description="Disordered" evidence="10">
    <location>
        <begin position="1"/>
        <end position="48"/>
    </location>
</feature>
<name>A0A8S1V9X0_9CILI</name>
<feature type="compositionally biased region" description="Polar residues" evidence="10">
    <location>
        <begin position="29"/>
        <end position="41"/>
    </location>
</feature>
<evidence type="ECO:0000256" key="4">
    <source>
        <dbReference type="ARBA" id="ARBA00022692"/>
    </source>
</evidence>
<evidence type="ECO:0000256" key="1">
    <source>
        <dbReference type="ARBA" id="ARBA00004141"/>
    </source>
</evidence>
<evidence type="ECO:0000259" key="12">
    <source>
        <dbReference type="PROSITE" id="PS50893"/>
    </source>
</evidence>
<keyword evidence="15" id="KW-1185">Reference proteome</keyword>
<evidence type="ECO:0000256" key="9">
    <source>
        <dbReference type="ARBA" id="ARBA00023136"/>
    </source>
</evidence>
<reference evidence="14" key="1">
    <citation type="submission" date="2021-01" db="EMBL/GenBank/DDBJ databases">
        <authorList>
            <consortium name="Genoscope - CEA"/>
            <person name="William W."/>
        </authorList>
    </citation>
    <scope>NUCLEOTIDE SEQUENCE</scope>
</reference>
<protein>
    <recommendedName>
        <fullName evidence="16">ABC transporter family protein</fullName>
    </recommendedName>
</protein>
<evidence type="ECO:0000256" key="6">
    <source>
        <dbReference type="ARBA" id="ARBA00022741"/>
    </source>
</evidence>
<dbReference type="InterPro" id="IPR011527">
    <property type="entry name" value="ABC1_TM_dom"/>
</dbReference>
<dbReference type="Pfam" id="PF00664">
    <property type="entry name" value="ABC_membrane"/>
    <property type="match status" value="2"/>
</dbReference>
<dbReference type="CDD" id="cd03250">
    <property type="entry name" value="ABCC_MRP_domain1"/>
    <property type="match status" value="1"/>
</dbReference>
<proteinExistence type="inferred from homology"/>
<accession>A0A8S1V9X0</accession>
<evidence type="ECO:0000313" key="14">
    <source>
        <dbReference type="EMBL" id="CAD8172592.1"/>
    </source>
</evidence>
<keyword evidence="3" id="KW-0813">Transport</keyword>
<organism evidence="14 15">
    <name type="scientific">Paramecium pentaurelia</name>
    <dbReference type="NCBI Taxonomy" id="43138"/>
    <lineage>
        <taxon>Eukaryota</taxon>
        <taxon>Sar</taxon>
        <taxon>Alveolata</taxon>
        <taxon>Ciliophora</taxon>
        <taxon>Intramacronucleata</taxon>
        <taxon>Oligohymenophorea</taxon>
        <taxon>Peniculida</taxon>
        <taxon>Parameciidae</taxon>
        <taxon>Paramecium</taxon>
    </lineage>
</organism>
<dbReference type="PROSITE" id="PS00211">
    <property type="entry name" value="ABC_TRANSPORTER_1"/>
    <property type="match status" value="1"/>
</dbReference>
<keyword evidence="6" id="KW-0547">Nucleotide-binding</keyword>
<keyword evidence="5" id="KW-0677">Repeat</keyword>
<keyword evidence="4 11" id="KW-0812">Transmembrane</keyword>
<evidence type="ECO:0008006" key="16">
    <source>
        <dbReference type="Google" id="ProtNLM"/>
    </source>
</evidence>
<dbReference type="PANTHER" id="PTHR24223:SF456">
    <property type="entry name" value="MULTIDRUG RESISTANCE-ASSOCIATED PROTEIN LETHAL(2)03659"/>
    <property type="match status" value="1"/>
</dbReference>
<dbReference type="FunFam" id="3.40.50.300:FF:000610">
    <property type="entry name" value="Multidrug resistance-associated ABC transporter"/>
    <property type="match status" value="1"/>
</dbReference>
<dbReference type="Proteomes" id="UP000689195">
    <property type="component" value="Unassembled WGS sequence"/>
</dbReference>
<dbReference type="PROSITE" id="PS50893">
    <property type="entry name" value="ABC_TRANSPORTER_2"/>
    <property type="match status" value="2"/>
</dbReference>
<feature type="domain" description="ABC transmembrane type-1" evidence="13">
    <location>
        <begin position="921"/>
        <end position="1170"/>
    </location>
</feature>
<feature type="transmembrane region" description="Helical" evidence="11">
    <location>
        <begin position="303"/>
        <end position="320"/>
    </location>
</feature>
<gene>
    <name evidence="14" type="ORF">PPENT_87.1.T0570172</name>
</gene>
<evidence type="ECO:0000256" key="7">
    <source>
        <dbReference type="ARBA" id="ARBA00022840"/>
    </source>
</evidence>
<feature type="transmembrane region" description="Helical" evidence="11">
    <location>
        <begin position="406"/>
        <end position="424"/>
    </location>
</feature>
<feature type="transmembrane region" description="Helical" evidence="11">
    <location>
        <begin position="379"/>
        <end position="400"/>
    </location>
</feature>
<feature type="domain" description="ABC transporter" evidence="12">
    <location>
        <begin position="1232"/>
        <end position="1465"/>
    </location>
</feature>
<dbReference type="OrthoDB" id="294028at2759"/>
<feature type="transmembrane region" description="Helical" evidence="11">
    <location>
        <begin position="499"/>
        <end position="521"/>
    </location>
</feature>
<evidence type="ECO:0000256" key="8">
    <source>
        <dbReference type="ARBA" id="ARBA00022989"/>
    </source>
</evidence>
<dbReference type="CDD" id="cd03244">
    <property type="entry name" value="ABCC_MRP_domain2"/>
    <property type="match status" value="1"/>
</dbReference>
<evidence type="ECO:0000256" key="10">
    <source>
        <dbReference type="SAM" id="MobiDB-lite"/>
    </source>
</evidence>
<dbReference type="GO" id="GO:0005524">
    <property type="term" value="F:ATP binding"/>
    <property type="evidence" value="ECO:0007669"/>
    <property type="project" value="UniProtKB-KW"/>
</dbReference>
<comment type="caution">
    <text evidence="14">The sequence shown here is derived from an EMBL/GenBank/DDBJ whole genome shotgun (WGS) entry which is preliminary data.</text>
</comment>
<dbReference type="PANTHER" id="PTHR24223">
    <property type="entry name" value="ATP-BINDING CASSETTE SUB-FAMILY C"/>
    <property type="match status" value="1"/>
</dbReference>
<evidence type="ECO:0000313" key="15">
    <source>
        <dbReference type="Proteomes" id="UP000689195"/>
    </source>
</evidence>
<dbReference type="SMART" id="SM00382">
    <property type="entry name" value="AAA"/>
    <property type="match status" value="2"/>
</dbReference>
<feature type="transmembrane region" description="Helical" evidence="11">
    <location>
        <begin position="916"/>
        <end position="937"/>
    </location>
</feature>
<dbReference type="InterPro" id="IPR003439">
    <property type="entry name" value="ABC_transporter-like_ATP-bd"/>
</dbReference>